<dbReference type="Pfam" id="PF13359">
    <property type="entry name" value="DDE_Tnp_4"/>
    <property type="match status" value="1"/>
</dbReference>
<feature type="domain" description="DDE Tnp4" evidence="3">
    <location>
        <begin position="10"/>
        <end position="98"/>
    </location>
</feature>
<comment type="cofactor">
    <cofactor evidence="1">
        <name>a divalent metal cation</name>
        <dbReference type="ChEBI" id="CHEBI:60240"/>
    </cofactor>
</comment>
<dbReference type="Proteomes" id="UP000886523">
    <property type="component" value="Unassembled WGS sequence"/>
</dbReference>
<dbReference type="AlphaFoldDB" id="A0A9P6APJ2"/>
<dbReference type="EMBL" id="MU129032">
    <property type="protein sequence ID" value="KAF9509577.1"/>
    <property type="molecule type" value="Genomic_DNA"/>
</dbReference>
<protein>
    <recommendedName>
        <fullName evidence="3">DDE Tnp4 domain-containing protein</fullName>
    </recommendedName>
</protein>
<sequence length="116" mass="13577">SISKDPAHWFARGEFMWADSGYALQPWCVVPFKKPLNQQPENKTFNYYLSRVQVKYEHTMGYLKGRFGSLQSLQQQISCPRDHKLVVNWITVCLILHNLIISIEGGIDELDPFYRE</sequence>
<comment type="caution">
    <text evidence="4">The sequence shown here is derived from an EMBL/GenBank/DDBJ whole genome shotgun (WGS) entry which is preliminary data.</text>
</comment>
<name>A0A9P6APJ2_9AGAM</name>
<evidence type="ECO:0000256" key="1">
    <source>
        <dbReference type="ARBA" id="ARBA00001968"/>
    </source>
</evidence>
<organism evidence="4 5">
    <name type="scientific">Hydnum rufescens UP504</name>
    <dbReference type="NCBI Taxonomy" id="1448309"/>
    <lineage>
        <taxon>Eukaryota</taxon>
        <taxon>Fungi</taxon>
        <taxon>Dikarya</taxon>
        <taxon>Basidiomycota</taxon>
        <taxon>Agaricomycotina</taxon>
        <taxon>Agaricomycetes</taxon>
        <taxon>Cantharellales</taxon>
        <taxon>Hydnaceae</taxon>
        <taxon>Hydnum</taxon>
    </lineage>
</organism>
<evidence type="ECO:0000256" key="2">
    <source>
        <dbReference type="ARBA" id="ARBA00022723"/>
    </source>
</evidence>
<evidence type="ECO:0000259" key="3">
    <source>
        <dbReference type="Pfam" id="PF13359"/>
    </source>
</evidence>
<dbReference type="OrthoDB" id="2649667at2759"/>
<dbReference type="GO" id="GO:0046872">
    <property type="term" value="F:metal ion binding"/>
    <property type="evidence" value="ECO:0007669"/>
    <property type="project" value="UniProtKB-KW"/>
</dbReference>
<accession>A0A9P6APJ2</accession>
<evidence type="ECO:0000313" key="5">
    <source>
        <dbReference type="Proteomes" id="UP000886523"/>
    </source>
</evidence>
<feature type="non-terminal residue" evidence="4">
    <location>
        <position position="1"/>
    </location>
</feature>
<reference evidence="4" key="1">
    <citation type="journal article" date="2020" name="Nat. Commun.">
        <title>Large-scale genome sequencing of mycorrhizal fungi provides insights into the early evolution of symbiotic traits.</title>
        <authorList>
            <person name="Miyauchi S."/>
            <person name="Kiss E."/>
            <person name="Kuo A."/>
            <person name="Drula E."/>
            <person name="Kohler A."/>
            <person name="Sanchez-Garcia M."/>
            <person name="Morin E."/>
            <person name="Andreopoulos B."/>
            <person name="Barry K.W."/>
            <person name="Bonito G."/>
            <person name="Buee M."/>
            <person name="Carver A."/>
            <person name="Chen C."/>
            <person name="Cichocki N."/>
            <person name="Clum A."/>
            <person name="Culley D."/>
            <person name="Crous P.W."/>
            <person name="Fauchery L."/>
            <person name="Girlanda M."/>
            <person name="Hayes R.D."/>
            <person name="Keri Z."/>
            <person name="LaButti K."/>
            <person name="Lipzen A."/>
            <person name="Lombard V."/>
            <person name="Magnuson J."/>
            <person name="Maillard F."/>
            <person name="Murat C."/>
            <person name="Nolan M."/>
            <person name="Ohm R.A."/>
            <person name="Pangilinan J."/>
            <person name="Pereira M.F."/>
            <person name="Perotto S."/>
            <person name="Peter M."/>
            <person name="Pfister S."/>
            <person name="Riley R."/>
            <person name="Sitrit Y."/>
            <person name="Stielow J.B."/>
            <person name="Szollosi G."/>
            <person name="Zifcakova L."/>
            <person name="Stursova M."/>
            <person name="Spatafora J.W."/>
            <person name="Tedersoo L."/>
            <person name="Vaario L.M."/>
            <person name="Yamada A."/>
            <person name="Yan M."/>
            <person name="Wang P."/>
            <person name="Xu J."/>
            <person name="Bruns T."/>
            <person name="Baldrian P."/>
            <person name="Vilgalys R."/>
            <person name="Dunand C."/>
            <person name="Henrissat B."/>
            <person name="Grigoriev I.V."/>
            <person name="Hibbett D."/>
            <person name="Nagy L.G."/>
            <person name="Martin F.M."/>
        </authorList>
    </citation>
    <scope>NUCLEOTIDE SEQUENCE</scope>
    <source>
        <strain evidence="4">UP504</strain>
    </source>
</reference>
<gene>
    <name evidence="4" type="ORF">BS47DRAFT_1284010</name>
</gene>
<feature type="non-terminal residue" evidence="4">
    <location>
        <position position="116"/>
    </location>
</feature>
<proteinExistence type="predicted"/>
<dbReference type="InterPro" id="IPR027806">
    <property type="entry name" value="HARBI1_dom"/>
</dbReference>
<keyword evidence="2" id="KW-0479">Metal-binding</keyword>
<evidence type="ECO:0000313" key="4">
    <source>
        <dbReference type="EMBL" id="KAF9509577.1"/>
    </source>
</evidence>
<keyword evidence="5" id="KW-1185">Reference proteome</keyword>